<dbReference type="Proteomes" id="UP000190541">
    <property type="component" value="Unassembled WGS sequence"/>
</dbReference>
<dbReference type="EMBL" id="FUYS01000014">
    <property type="protein sequence ID" value="SKB92777.1"/>
    <property type="molecule type" value="Genomic_DNA"/>
</dbReference>
<protein>
    <recommendedName>
        <fullName evidence="3">Natural product</fullName>
    </recommendedName>
</protein>
<name>A0A1T5F9F3_9SPHI</name>
<proteinExistence type="predicted"/>
<dbReference type="STRING" id="623280.SAMN05660226_03848"/>
<evidence type="ECO:0008006" key="3">
    <source>
        <dbReference type="Google" id="ProtNLM"/>
    </source>
</evidence>
<reference evidence="1 2" key="1">
    <citation type="submission" date="2017-02" db="EMBL/GenBank/DDBJ databases">
        <authorList>
            <person name="Peterson S.W."/>
        </authorList>
    </citation>
    <scope>NUCLEOTIDE SEQUENCE [LARGE SCALE GENOMIC DNA]</scope>
    <source>
        <strain evidence="1 2">DSM 22899</strain>
    </source>
</reference>
<dbReference type="AlphaFoldDB" id="A0A1T5F9F3"/>
<accession>A0A1T5F9F3</accession>
<organism evidence="1 2">
    <name type="scientific">Parapedobacter luteus</name>
    <dbReference type="NCBI Taxonomy" id="623280"/>
    <lineage>
        <taxon>Bacteria</taxon>
        <taxon>Pseudomonadati</taxon>
        <taxon>Bacteroidota</taxon>
        <taxon>Sphingobacteriia</taxon>
        <taxon>Sphingobacteriales</taxon>
        <taxon>Sphingobacteriaceae</taxon>
        <taxon>Parapedobacter</taxon>
    </lineage>
</organism>
<sequence>MSIMNFNFGKPLDRDQMRLIIGGNVKPKCDLVDGDSYYCSHDSSSVCVEECTEVYGENCFGCSGDN</sequence>
<evidence type="ECO:0000313" key="2">
    <source>
        <dbReference type="Proteomes" id="UP000190541"/>
    </source>
</evidence>
<evidence type="ECO:0000313" key="1">
    <source>
        <dbReference type="EMBL" id="SKB92777.1"/>
    </source>
</evidence>
<gene>
    <name evidence="1" type="ORF">SAMN05660226_03848</name>
</gene>
<keyword evidence="2" id="KW-1185">Reference proteome</keyword>